<evidence type="ECO:0000313" key="3">
    <source>
        <dbReference type="Proteomes" id="UP000785200"/>
    </source>
</evidence>
<proteinExistence type="predicted"/>
<reference evidence="2" key="1">
    <citation type="submission" date="2019-07" db="EMBL/GenBank/DDBJ databases">
        <title>Hyphodiscus hymeniophilus genome sequencing and assembly.</title>
        <authorList>
            <person name="Kramer G."/>
            <person name="Nodwell J."/>
        </authorList>
    </citation>
    <scope>NUCLEOTIDE SEQUENCE</scope>
    <source>
        <strain evidence="2">ATCC 34498</strain>
    </source>
</reference>
<evidence type="ECO:0000313" key="2">
    <source>
        <dbReference type="EMBL" id="KAG0646193.1"/>
    </source>
</evidence>
<protein>
    <submittedName>
        <fullName evidence="2">Uncharacterized protein</fullName>
    </submittedName>
</protein>
<dbReference type="AlphaFoldDB" id="A0A9P6SLT2"/>
<feature type="chain" id="PRO_5040432028" evidence="1">
    <location>
        <begin position="25"/>
        <end position="183"/>
    </location>
</feature>
<keyword evidence="1" id="KW-0732">Signal</keyword>
<name>A0A9P6SLT2_9HELO</name>
<comment type="caution">
    <text evidence="2">The sequence shown here is derived from an EMBL/GenBank/DDBJ whole genome shotgun (WGS) entry which is preliminary data.</text>
</comment>
<dbReference type="SUPFAM" id="SSF49503">
    <property type="entry name" value="Cupredoxins"/>
    <property type="match status" value="1"/>
</dbReference>
<evidence type="ECO:0000256" key="1">
    <source>
        <dbReference type="SAM" id="SignalP"/>
    </source>
</evidence>
<dbReference type="EMBL" id="VNKQ01000016">
    <property type="protein sequence ID" value="KAG0646193.1"/>
    <property type="molecule type" value="Genomic_DNA"/>
</dbReference>
<organism evidence="2 3">
    <name type="scientific">Hyphodiscus hymeniophilus</name>
    <dbReference type="NCBI Taxonomy" id="353542"/>
    <lineage>
        <taxon>Eukaryota</taxon>
        <taxon>Fungi</taxon>
        <taxon>Dikarya</taxon>
        <taxon>Ascomycota</taxon>
        <taxon>Pezizomycotina</taxon>
        <taxon>Leotiomycetes</taxon>
        <taxon>Helotiales</taxon>
        <taxon>Hyphodiscaceae</taxon>
        <taxon>Hyphodiscus</taxon>
    </lineage>
</organism>
<dbReference type="OrthoDB" id="10007757at2759"/>
<keyword evidence="3" id="KW-1185">Reference proteome</keyword>
<feature type="signal peptide" evidence="1">
    <location>
        <begin position="1"/>
        <end position="24"/>
    </location>
</feature>
<accession>A0A9P6SLT2</accession>
<dbReference type="InterPro" id="IPR008972">
    <property type="entry name" value="Cupredoxin"/>
</dbReference>
<gene>
    <name evidence="2" type="ORF">D0Z07_8117</name>
</gene>
<dbReference type="Proteomes" id="UP000785200">
    <property type="component" value="Unassembled WGS sequence"/>
</dbReference>
<sequence length="183" mass="19331">MKSIYSFLILAQGAFFVTAGTCNADNCARAVTGTARGVIFQSSALKWCSSFLQATVIATSTETATEFWGLLTNLAFTPVGGCQTEPQPSDEILWAYNAFNANYFLQVSPSTATLSVGQTVVFTVHGYDGGGQVAPVAVAWFDGLPTNSQGQVVFVATQPGTFRYKATRSDSIRSAAVVITVTA</sequence>